<dbReference type="KEGG" id="eus:EUTSA_v10009801mg"/>
<dbReference type="InterPro" id="IPR001810">
    <property type="entry name" value="F-box_dom"/>
</dbReference>
<dbReference type="SUPFAM" id="SSF81383">
    <property type="entry name" value="F-box domain"/>
    <property type="match status" value="1"/>
</dbReference>
<dbReference type="Gramene" id="ESQ33375">
    <property type="protein sequence ID" value="ESQ33375"/>
    <property type="gene ID" value="EUTSA_v10009801mg"/>
</dbReference>
<dbReference type="PANTHER" id="PTHR33110">
    <property type="entry name" value="F-BOX/KELCH-REPEAT PROTEIN-RELATED"/>
    <property type="match status" value="1"/>
</dbReference>
<dbReference type="Pfam" id="PF00646">
    <property type="entry name" value="F-box"/>
    <property type="match status" value="1"/>
</dbReference>
<keyword evidence="3" id="KW-1185">Reference proteome</keyword>
<sequence>MVRRDTPKSWSDLPPDLLNSVFKRLSFTNFQRAKSVYSSWHSASKQCLPKNNQILPWLIIFPKTTITSTSFCIATYGSWLLIRNPLHNLYILNLFTNERY</sequence>
<evidence type="ECO:0000313" key="2">
    <source>
        <dbReference type="EMBL" id="ESQ33375.1"/>
    </source>
</evidence>
<gene>
    <name evidence="2" type="ORF">EUTSA_v10009801mg</name>
</gene>
<dbReference type="PANTHER" id="PTHR33110:SF71">
    <property type="entry name" value="F-BOX_KELCH-REPEAT PROTEIN"/>
    <property type="match status" value="1"/>
</dbReference>
<protein>
    <recommendedName>
        <fullName evidence="1">F-box domain-containing protein</fullName>
    </recommendedName>
</protein>
<name>V4K6Z3_EUTSA</name>
<dbReference type="EMBL" id="KI517683">
    <property type="protein sequence ID" value="ESQ33375.1"/>
    <property type="molecule type" value="Genomic_DNA"/>
</dbReference>
<accession>V4K6Z3</accession>
<dbReference type="Proteomes" id="UP000030689">
    <property type="component" value="Unassembled WGS sequence"/>
</dbReference>
<dbReference type="InterPro" id="IPR036047">
    <property type="entry name" value="F-box-like_dom_sf"/>
</dbReference>
<organism evidence="2 3">
    <name type="scientific">Eutrema salsugineum</name>
    <name type="common">Saltwater cress</name>
    <name type="synonym">Sisymbrium salsugineum</name>
    <dbReference type="NCBI Taxonomy" id="72664"/>
    <lineage>
        <taxon>Eukaryota</taxon>
        <taxon>Viridiplantae</taxon>
        <taxon>Streptophyta</taxon>
        <taxon>Embryophyta</taxon>
        <taxon>Tracheophyta</taxon>
        <taxon>Spermatophyta</taxon>
        <taxon>Magnoliopsida</taxon>
        <taxon>eudicotyledons</taxon>
        <taxon>Gunneridae</taxon>
        <taxon>Pentapetalae</taxon>
        <taxon>rosids</taxon>
        <taxon>malvids</taxon>
        <taxon>Brassicales</taxon>
        <taxon>Brassicaceae</taxon>
        <taxon>Eutremeae</taxon>
        <taxon>Eutrema</taxon>
    </lineage>
</organism>
<evidence type="ECO:0000313" key="3">
    <source>
        <dbReference type="Proteomes" id="UP000030689"/>
    </source>
</evidence>
<proteinExistence type="predicted"/>
<dbReference type="AlphaFoldDB" id="V4K6Z3"/>
<evidence type="ECO:0000259" key="1">
    <source>
        <dbReference type="Pfam" id="PF00646"/>
    </source>
</evidence>
<reference evidence="2 3" key="1">
    <citation type="journal article" date="2013" name="Front. Plant Sci.">
        <title>The Reference Genome of the Halophytic Plant Eutrema salsugineum.</title>
        <authorList>
            <person name="Yang R."/>
            <person name="Jarvis D.E."/>
            <person name="Chen H."/>
            <person name="Beilstein M.A."/>
            <person name="Grimwood J."/>
            <person name="Jenkins J."/>
            <person name="Shu S."/>
            <person name="Prochnik S."/>
            <person name="Xin M."/>
            <person name="Ma C."/>
            <person name="Schmutz J."/>
            <person name="Wing R.A."/>
            <person name="Mitchell-Olds T."/>
            <person name="Schumaker K.S."/>
            <person name="Wang X."/>
        </authorList>
    </citation>
    <scope>NUCLEOTIDE SEQUENCE [LARGE SCALE GENOMIC DNA]</scope>
</reference>
<dbReference type="Gene3D" id="1.20.1280.50">
    <property type="match status" value="1"/>
</dbReference>
<feature type="domain" description="F-box" evidence="1">
    <location>
        <begin position="10"/>
        <end position="48"/>
    </location>
</feature>